<comment type="caution">
    <text evidence="9">The sequence shown here is derived from an EMBL/GenBank/DDBJ whole genome shotgun (WGS) entry which is preliminary data.</text>
</comment>
<reference evidence="9 10" key="1">
    <citation type="submission" date="2022-11" db="EMBL/GenBank/DDBJ databases">
        <title>Spartinivicinus poritis sp. nov., isolated from scleractinian coral Porites lutea.</title>
        <authorList>
            <person name="Zhang G."/>
            <person name="Cai L."/>
            <person name="Wei Q."/>
        </authorList>
    </citation>
    <scope>NUCLEOTIDE SEQUENCE [LARGE SCALE GENOMIC DNA]</scope>
    <source>
        <strain evidence="9 10">A2-2</strain>
    </source>
</reference>
<proteinExistence type="predicted"/>
<dbReference type="InterPro" id="IPR006530">
    <property type="entry name" value="YD"/>
</dbReference>
<evidence type="ECO:0000256" key="4">
    <source>
        <dbReference type="ARBA" id="ARBA00022737"/>
    </source>
</evidence>
<dbReference type="Pfam" id="PF18884">
    <property type="entry name" value="TSP3_bac"/>
    <property type="match status" value="1"/>
</dbReference>
<keyword evidence="10" id="KW-1185">Reference proteome</keyword>
<feature type="compositionally biased region" description="Polar residues" evidence="6">
    <location>
        <begin position="1276"/>
        <end position="1293"/>
    </location>
</feature>
<dbReference type="Pfam" id="PF05593">
    <property type="entry name" value="RHS_repeat"/>
    <property type="match status" value="2"/>
</dbReference>
<dbReference type="Gene3D" id="2.180.10.10">
    <property type="entry name" value="RHS repeat-associated core"/>
    <property type="match status" value="3"/>
</dbReference>
<dbReference type="InterPro" id="IPR050708">
    <property type="entry name" value="T6SS_VgrG/RHS"/>
</dbReference>
<evidence type="ECO:0000256" key="1">
    <source>
        <dbReference type="ARBA" id="ARBA00004613"/>
    </source>
</evidence>
<feature type="compositionally biased region" description="Basic and acidic residues" evidence="6">
    <location>
        <begin position="1242"/>
        <end position="1256"/>
    </location>
</feature>
<feature type="compositionally biased region" description="Acidic residues" evidence="6">
    <location>
        <begin position="1297"/>
        <end position="1307"/>
    </location>
</feature>
<evidence type="ECO:0000256" key="7">
    <source>
        <dbReference type="SAM" id="SignalP"/>
    </source>
</evidence>
<evidence type="ECO:0000259" key="8">
    <source>
        <dbReference type="Pfam" id="PF25023"/>
    </source>
</evidence>
<gene>
    <name evidence="9" type="ORF">ORQ98_26805</name>
</gene>
<protein>
    <recommendedName>
        <fullName evidence="8">Teneurin-like YD-shell domain-containing protein</fullName>
    </recommendedName>
</protein>
<feature type="signal peptide" evidence="7">
    <location>
        <begin position="1"/>
        <end position="24"/>
    </location>
</feature>
<dbReference type="InterPro" id="IPR059100">
    <property type="entry name" value="TSP3_bac"/>
</dbReference>
<dbReference type="NCBIfam" id="TIGR01643">
    <property type="entry name" value="YD_repeat_2x"/>
    <property type="match status" value="2"/>
</dbReference>
<accession>A0ABT5UGS2</accession>
<feature type="chain" id="PRO_5046548036" description="Teneurin-like YD-shell domain-containing protein" evidence="7">
    <location>
        <begin position="25"/>
        <end position="1330"/>
    </location>
</feature>
<comment type="subcellular location">
    <subcellularLocation>
        <location evidence="1">Secreted</location>
    </subcellularLocation>
</comment>
<dbReference type="EMBL" id="JAPMOU010000070">
    <property type="protein sequence ID" value="MDE1465576.1"/>
    <property type="molecule type" value="Genomic_DNA"/>
</dbReference>
<sequence length="1330" mass="148759">MLPINRWFLALLSTVAFSNGAAIAEDFSSPNLSDYDKPSNGAFRQEISDNANEYIDPFSGTLRRVYTELVMPGQGGLDLVVQRYYNNKQSYSGTEVSNSVYQFGNLGRTILGLGWDLHFGRIWLPKEITPTLWSSSNNASCQSKFVHSDNNPVLELADGSRQTLVNSDTSDFAFISKQRWIAKCLPKSLDKNNVGGLLVYSPDGKEYTFNQWGILPYGKGAYYVTKIADPSGNEIEFNYSVEKSTHPVIRLLSVKTNDGRKLTFNYDSSKNLIDNILTNDGRRISFSYQKVNYIHPFTPINKYRTAYFLSSVKRPDGSKWSYQYTEAAGPERYSLKKVTSPIGMQTSYNYARVNMSSLSEIGTHVVTRKEVRIPGISGSKEWTYSYTTQKDQQDMTHVIGPYHCEKYYHIGQKTITTGTNGVNRGLWQIGNLVRKQVFGKNGSSCKSSLIQEEFYAWNKQHISSQNEVRIIKTQPGTIVDEDTYTPLLTQSVIKRDGRSYTTTYSNHDQFGNPATIRESGEDARVIKRTYFKPSNHWMIHLMASEQIEGGASSSYSYTNKGLVSQVNKNGVITKYTYSNGDLATQTDANGKVTQYQNYYRGIPQKTIYPDGSSISRTTNPTGTVATETNANGNTTVFSYDKLNRLTQVFPPKKPSSLVKISYTYTGSGLLKTVTRGGFTQQTTYNALGLPYRQVVSGSGSQITQTATYDVLGRQTSISYPTGSNTPNKFTRLYYDALGRLTAKVYPDGTRESISFQKNTKQVTDANGYKTSYVYRSYGHPDNKQLMEVQAPENVVTTISRNKLGMVASVTQGGLTRRYQYDSKLFLASENNPETGTTAYTYDAVGNIVRKQVGSSSPYRYRYDNQYRLTGLYYPSNSGTEPDVAYQYDALGNVTEVANDQVKWTYQYDANNNLIAEDATIHSKTGKQLFRTGYVYDTQDVLAQMVYPSGEIIDYAPDALGRATKAGRYASGLNYHANGQLSSLRYGNGQTLSISQEANRQRINNIRVYSGHNIVNLAYEYDGVGNITKILDGINGLNNRSFGYDRLHRLGNAHGKWGVARFTYNNRNDILSKQLGNKSYSYQYDGQGRLASVSGSKAYQFSYNPFGSVAANGHLTFQYDGSGVNTTSACYTVNNNCQNDPDFFFRYDGHNRRVATINKNGNAYYSLYNQAGQLFYEEDAVTGNITEYVYVTGQQVAKRQTCSDTDTDGDLLPDCVEKHWGYKPNDPADGQADNDGDGLSNGEEYRHKTNPESKDTDNDGIDDFFEINRGLNPLVNDASNDPDQDGLTNLQEYQADTDPTDSDTDNDGIPDGKDSDPKFNLNLFMIILQNT</sequence>
<keyword evidence="4" id="KW-0677">Repeat</keyword>
<dbReference type="InterPro" id="IPR056823">
    <property type="entry name" value="TEN-like_YD-shell"/>
</dbReference>
<evidence type="ECO:0000256" key="2">
    <source>
        <dbReference type="ARBA" id="ARBA00022525"/>
    </source>
</evidence>
<evidence type="ECO:0000256" key="3">
    <source>
        <dbReference type="ARBA" id="ARBA00022729"/>
    </source>
</evidence>
<name>A0ABT5UGS2_9GAMM</name>
<evidence type="ECO:0000313" key="9">
    <source>
        <dbReference type="EMBL" id="MDE1465576.1"/>
    </source>
</evidence>
<feature type="domain" description="Teneurin-like YD-shell" evidence="8">
    <location>
        <begin position="758"/>
        <end position="877"/>
    </location>
</feature>
<keyword evidence="2" id="KW-0964">Secreted</keyword>
<keyword evidence="3 7" id="KW-0732">Signal</keyword>
<evidence type="ECO:0000256" key="6">
    <source>
        <dbReference type="SAM" id="MobiDB-lite"/>
    </source>
</evidence>
<feature type="region of interest" description="Disordered" evidence="6">
    <location>
        <begin position="1217"/>
        <end position="1317"/>
    </location>
</feature>
<dbReference type="PANTHER" id="PTHR32305:SF15">
    <property type="entry name" value="PROTEIN RHSA-RELATED"/>
    <property type="match status" value="1"/>
</dbReference>
<organism evidence="9 10">
    <name type="scientific">Spartinivicinus poritis</name>
    <dbReference type="NCBI Taxonomy" id="2994640"/>
    <lineage>
        <taxon>Bacteria</taxon>
        <taxon>Pseudomonadati</taxon>
        <taxon>Pseudomonadota</taxon>
        <taxon>Gammaproteobacteria</taxon>
        <taxon>Oceanospirillales</taxon>
        <taxon>Zooshikellaceae</taxon>
        <taxon>Spartinivicinus</taxon>
    </lineage>
</organism>
<evidence type="ECO:0000313" key="10">
    <source>
        <dbReference type="Proteomes" id="UP001528823"/>
    </source>
</evidence>
<dbReference type="Pfam" id="PF25023">
    <property type="entry name" value="TEN_YD-shell"/>
    <property type="match status" value="1"/>
</dbReference>
<evidence type="ECO:0000256" key="5">
    <source>
        <dbReference type="ARBA" id="ARBA00022837"/>
    </source>
</evidence>
<dbReference type="Proteomes" id="UP001528823">
    <property type="component" value="Unassembled WGS sequence"/>
</dbReference>
<dbReference type="InterPro" id="IPR031325">
    <property type="entry name" value="RHS_repeat"/>
</dbReference>
<dbReference type="PANTHER" id="PTHR32305">
    <property type="match status" value="1"/>
</dbReference>
<keyword evidence="5" id="KW-0106">Calcium</keyword>
<dbReference type="RefSeq" id="WP_274691880.1">
    <property type="nucleotide sequence ID" value="NZ_JAPMOU010000070.1"/>
</dbReference>